<dbReference type="InterPro" id="IPR003358">
    <property type="entry name" value="tRNA_(Gua-N-7)_MeTrfase_Trmb"/>
</dbReference>
<name>D8LQW1_ECTSI</name>
<protein>
    <recommendedName>
        <fullName evidence="9">tRNA (guanine-N(7)-)-methyltransferase</fullName>
        <ecNumber evidence="9">2.1.1.33</ecNumber>
    </recommendedName>
    <alternativeName>
        <fullName evidence="9">tRNA (guanine(46)-N(7))-methyltransferase</fullName>
    </alternativeName>
    <alternativeName>
        <fullName evidence="9">tRNA(m7G46)-methyltransferase</fullName>
    </alternativeName>
</protein>
<keyword evidence="4 9" id="KW-0808">Transferase</keyword>
<dbReference type="InParanoid" id="D8LQW1"/>
<dbReference type="STRING" id="2880.D8LQW1"/>
<evidence type="ECO:0000256" key="4">
    <source>
        <dbReference type="ARBA" id="ARBA00022679"/>
    </source>
</evidence>
<evidence type="ECO:0000256" key="3">
    <source>
        <dbReference type="ARBA" id="ARBA00022603"/>
    </source>
</evidence>
<proteinExistence type="inferred from homology"/>
<dbReference type="GO" id="GO:0043527">
    <property type="term" value="C:tRNA methyltransferase complex"/>
    <property type="evidence" value="ECO:0007669"/>
    <property type="project" value="TreeGrafter"/>
</dbReference>
<keyword evidence="8 9" id="KW-0539">Nucleus</keyword>
<dbReference type="EMBL" id="FN649743">
    <property type="protein sequence ID" value="CBN77634.1"/>
    <property type="molecule type" value="Genomic_DNA"/>
</dbReference>
<feature type="region of interest" description="Disordered" evidence="10">
    <location>
        <begin position="1"/>
        <end position="59"/>
    </location>
</feature>
<feature type="active site" evidence="9">
    <location>
        <position position="188"/>
    </location>
</feature>
<keyword evidence="2 9" id="KW-0820">tRNA-binding</keyword>
<evidence type="ECO:0000256" key="8">
    <source>
        <dbReference type="ARBA" id="ARBA00023242"/>
    </source>
</evidence>
<dbReference type="EMBL" id="FN648830">
    <property type="protein sequence ID" value="CBN77634.1"/>
    <property type="molecule type" value="Genomic_DNA"/>
</dbReference>
<feature type="binding site" evidence="9">
    <location>
        <begin position="263"/>
        <end position="265"/>
    </location>
    <ligand>
        <name>S-adenosyl-L-methionine</name>
        <dbReference type="ChEBI" id="CHEBI:59789"/>
    </ligand>
</feature>
<evidence type="ECO:0000256" key="5">
    <source>
        <dbReference type="ARBA" id="ARBA00022691"/>
    </source>
</evidence>
<comment type="function">
    <text evidence="9">Catalyzes the formation of N(7)-methylguanine at position 46 (m7G46) in tRNA.</text>
</comment>
<comment type="subcellular location">
    <subcellularLocation>
        <location evidence="9">Nucleus</location>
    </subcellularLocation>
</comment>
<feature type="binding site" evidence="9">
    <location>
        <begin position="165"/>
        <end position="166"/>
    </location>
    <ligand>
        <name>S-adenosyl-L-methionine</name>
        <dbReference type="ChEBI" id="CHEBI:59789"/>
    </ligand>
</feature>
<dbReference type="OMA" id="LPNYFAK"/>
<feature type="binding site" evidence="9">
    <location>
        <position position="185"/>
    </location>
    <ligand>
        <name>S-adenosyl-L-methionine</name>
        <dbReference type="ChEBI" id="CHEBI:59789"/>
    </ligand>
</feature>
<dbReference type="UniPathway" id="UPA00989"/>
<dbReference type="NCBIfam" id="TIGR00091">
    <property type="entry name" value="tRNA (guanosine(46)-N7)-methyltransferase TrmB"/>
    <property type="match status" value="1"/>
</dbReference>
<dbReference type="Pfam" id="PF02390">
    <property type="entry name" value="Methyltransf_4"/>
    <property type="match status" value="1"/>
</dbReference>
<organism evidence="11 12">
    <name type="scientific">Ectocarpus siliculosus</name>
    <name type="common">Brown alga</name>
    <name type="synonym">Conferva siliculosa</name>
    <dbReference type="NCBI Taxonomy" id="2880"/>
    <lineage>
        <taxon>Eukaryota</taxon>
        <taxon>Sar</taxon>
        <taxon>Stramenopiles</taxon>
        <taxon>Ochrophyta</taxon>
        <taxon>PX clade</taxon>
        <taxon>Phaeophyceae</taxon>
        <taxon>Ectocarpales</taxon>
        <taxon>Ectocarpaceae</taxon>
        <taxon>Ectocarpus</taxon>
    </lineage>
</organism>
<dbReference type="HAMAP" id="MF_03055">
    <property type="entry name" value="tRNA_methyltr_TrmB_euk"/>
    <property type="match status" value="1"/>
</dbReference>
<evidence type="ECO:0000313" key="12">
    <source>
        <dbReference type="Proteomes" id="UP000002630"/>
    </source>
</evidence>
<dbReference type="eggNOG" id="KOG3115">
    <property type="taxonomic scope" value="Eukaryota"/>
</dbReference>
<dbReference type="PANTHER" id="PTHR23417:SF16">
    <property type="entry name" value="TRNA (GUANINE-N(7)-)-METHYLTRANSFERASE"/>
    <property type="match status" value="1"/>
</dbReference>
<keyword evidence="6 9" id="KW-0819">tRNA processing</keyword>
<keyword evidence="12" id="KW-1185">Reference proteome</keyword>
<evidence type="ECO:0000256" key="6">
    <source>
        <dbReference type="ARBA" id="ARBA00022694"/>
    </source>
</evidence>
<evidence type="ECO:0000256" key="9">
    <source>
        <dbReference type="HAMAP-Rule" id="MF_03055"/>
    </source>
</evidence>
<dbReference type="PANTHER" id="PTHR23417">
    <property type="entry name" value="3-DEOXY-D-MANNO-OCTULOSONIC-ACID TRANSFERASE/TRNA GUANINE-N 7 - -METHYLTRANSFERASE"/>
    <property type="match status" value="1"/>
</dbReference>
<dbReference type="Proteomes" id="UP000002630">
    <property type="component" value="Linkage Group LG18"/>
</dbReference>
<evidence type="ECO:0000256" key="2">
    <source>
        <dbReference type="ARBA" id="ARBA00022555"/>
    </source>
</evidence>
<dbReference type="FunCoup" id="D8LQW1">
    <property type="interactions" value="207"/>
</dbReference>
<evidence type="ECO:0000313" key="11">
    <source>
        <dbReference type="EMBL" id="CBN77634.1"/>
    </source>
</evidence>
<feature type="binding site" evidence="9">
    <location>
        <position position="109"/>
    </location>
    <ligand>
        <name>S-adenosyl-L-methionine</name>
        <dbReference type="ChEBI" id="CHEBI:59789"/>
    </ligand>
</feature>
<keyword evidence="5 9" id="KW-0949">S-adenosyl-L-methionine</keyword>
<dbReference type="SUPFAM" id="SSF53335">
    <property type="entry name" value="S-adenosyl-L-methionine-dependent methyltransferases"/>
    <property type="match status" value="1"/>
</dbReference>
<comment type="catalytic activity">
    <reaction evidence="1 9">
        <text>guanosine(46) in tRNA + S-adenosyl-L-methionine = N(7)-methylguanosine(46) in tRNA + S-adenosyl-L-homocysteine</text>
        <dbReference type="Rhea" id="RHEA:42708"/>
        <dbReference type="Rhea" id="RHEA-COMP:10188"/>
        <dbReference type="Rhea" id="RHEA-COMP:10189"/>
        <dbReference type="ChEBI" id="CHEBI:57856"/>
        <dbReference type="ChEBI" id="CHEBI:59789"/>
        <dbReference type="ChEBI" id="CHEBI:74269"/>
        <dbReference type="ChEBI" id="CHEBI:74480"/>
        <dbReference type="EC" id="2.1.1.33"/>
    </reaction>
</comment>
<dbReference type="InterPro" id="IPR029063">
    <property type="entry name" value="SAM-dependent_MTases_sf"/>
</dbReference>
<dbReference type="OrthoDB" id="47276at2759"/>
<dbReference type="GO" id="GO:0000049">
    <property type="term" value="F:tRNA binding"/>
    <property type="evidence" value="ECO:0007669"/>
    <property type="project" value="UniProtKB-UniRule"/>
</dbReference>
<keyword evidence="7 9" id="KW-0694">RNA-binding</keyword>
<evidence type="ECO:0000256" key="1">
    <source>
        <dbReference type="ARBA" id="ARBA00000142"/>
    </source>
</evidence>
<sequence>MVPAAGSKKRSNPEGNEAPDDCSPSPPLAGEAKAGGGPRGKAKKRSEDDTGPITIEGAMPQKRFYRARAHVNPLSHNDCYEYPKTPKEMDWSVHYPNRPGLKVSIVDVGCGFGGLTVALSPLFPDKGVLGMEIRVKVCEFVRLRVEALRRENPGQYQNVSSLRTNSMLLLPHFLERHQLEKMFFCFPDPHFKAKNHRRRIISVPLLTEYAFYLRPGGLLYMITDVEELHQWHVEKAEAHPCFEAVPRGEAEKDPAVKAMTEVTEEGKKVARMGGDKYWAVFRRIPDEDVPYTIF</sequence>
<evidence type="ECO:0000256" key="7">
    <source>
        <dbReference type="ARBA" id="ARBA00022884"/>
    </source>
</evidence>
<dbReference type="GO" id="GO:0008176">
    <property type="term" value="F:tRNA (guanine(46)-N7)-methyltransferase activity"/>
    <property type="evidence" value="ECO:0007669"/>
    <property type="project" value="UniProtKB-UniRule"/>
</dbReference>
<dbReference type="CDD" id="cd02440">
    <property type="entry name" value="AdoMet_MTases"/>
    <property type="match status" value="1"/>
</dbReference>
<dbReference type="InterPro" id="IPR025763">
    <property type="entry name" value="Trm8_euk"/>
</dbReference>
<keyword evidence="3 9" id="KW-0489">Methyltransferase</keyword>
<dbReference type="EC" id="2.1.1.33" evidence="9"/>
<dbReference type="Gene3D" id="3.40.50.150">
    <property type="entry name" value="Vaccinia Virus protein VP39"/>
    <property type="match status" value="1"/>
</dbReference>
<evidence type="ECO:0000256" key="10">
    <source>
        <dbReference type="SAM" id="MobiDB-lite"/>
    </source>
</evidence>
<accession>D8LQW1</accession>
<dbReference type="PROSITE" id="PS51625">
    <property type="entry name" value="SAM_MT_TRMB"/>
    <property type="match status" value="1"/>
</dbReference>
<dbReference type="AlphaFoldDB" id="D8LQW1"/>
<comment type="pathway">
    <text evidence="9">tRNA modification; N(7)-methylguanine-tRNA biosynthesis.</text>
</comment>
<dbReference type="GO" id="GO:0005634">
    <property type="term" value="C:nucleus"/>
    <property type="evidence" value="ECO:0007669"/>
    <property type="project" value="UniProtKB-SubCell"/>
</dbReference>
<reference evidence="11 12" key="1">
    <citation type="journal article" date="2010" name="Nature">
        <title>The Ectocarpus genome and the independent evolution of multicellularity in brown algae.</title>
        <authorList>
            <person name="Cock J.M."/>
            <person name="Sterck L."/>
            <person name="Rouze P."/>
            <person name="Scornet D."/>
            <person name="Allen A.E."/>
            <person name="Amoutzias G."/>
            <person name="Anthouard V."/>
            <person name="Artiguenave F."/>
            <person name="Aury J.M."/>
            <person name="Badger J.H."/>
            <person name="Beszteri B."/>
            <person name="Billiau K."/>
            <person name="Bonnet E."/>
            <person name="Bothwell J.H."/>
            <person name="Bowler C."/>
            <person name="Boyen C."/>
            <person name="Brownlee C."/>
            <person name="Carrano C.J."/>
            <person name="Charrier B."/>
            <person name="Cho G.Y."/>
            <person name="Coelho S.M."/>
            <person name="Collen J."/>
            <person name="Corre E."/>
            <person name="Da Silva C."/>
            <person name="Delage L."/>
            <person name="Delaroque N."/>
            <person name="Dittami S.M."/>
            <person name="Doulbeau S."/>
            <person name="Elias M."/>
            <person name="Farnham G."/>
            <person name="Gachon C.M."/>
            <person name="Gschloessl B."/>
            <person name="Heesch S."/>
            <person name="Jabbari K."/>
            <person name="Jubin C."/>
            <person name="Kawai H."/>
            <person name="Kimura K."/>
            <person name="Kloareg B."/>
            <person name="Kupper F.C."/>
            <person name="Lang D."/>
            <person name="Le Bail A."/>
            <person name="Leblanc C."/>
            <person name="Lerouge P."/>
            <person name="Lohr M."/>
            <person name="Lopez P.J."/>
            <person name="Martens C."/>
            <person name="Maumus F."/>
            <person name="Michel G."/>
            <person name="Miranda-Saavedra D."/>
            <person name="Morales J."/>
            <person name="Moreau H."/>
            <person name="Motomura T."/>
            <person name="Nagasato C."/>
            <person name="Napoli C.A."/>
            <person name="Nelson D.R."/>
            <person name="Nyvall-Collen P."/>
            <person name="Peters A.F."/>
            <person name="Pommier C."/>
            <person name="Potin P."/>
            <person name="Poulain J."/>
            <person name="Quesneville H."/>
            <person name="Read B."/>
            <person name="Rensing S.A."/>
            <person name="Ritter A."/>
            <person name="Rousvoal S."/>
            <person name="Samanta M."/>
            <person name="Samson G."/>
            <person name="Schroeder D.C."/>
            <person name="Segurens B."/>
            <person name="Strittmatter M."/>
            <person name="Tonon T."/>
            <person name="Tregear J.W."/>
            <person name="Valentin K."/>
            <person name="von Dassow P."/>
            <person name="Yamagishi T."/>
            <person name="Van de Peer Y."/>
            <person name="Wincker P."/>
        </authorList>
    </citation>
    <scope>NUCLEOTIDE SEQUENCE [LARGE SCALE GENOMIC DNA]</scope>
    <source>
        <strain evidence="12">Ec32 / CCAP1310/4</strain>
    </source>
</reference>
<feature type="binding site" evidence="9">
    <location>
        <begin position="132"/>
        <end position="133"/>
    </location>
    <ligand>
        <name>S-adenosyl-L-methionine</name>
        <dbReference type="ChEBI" id="CHEBI:59789"/>
    </ligand>
</feature>
<comment type="similarity">
    <text evidence="9">Belongs to the class I-like SAM-binding methyltransferase superfamily. TrmB family.</text>
</comment>
<gene>
    <name evidence="11" type="ORF">Esi_0061_0003</name>
</gene>